<evidence type="ECO:0000256" key="7">
    <source>
        <dbReference type="SAM" id="MobiDB-lite"/>
    </source>
</evidence>
<evidence type="ECO:0008006" key="9">
    <source>
        <dbReference type="Google" id="ProtNLM"/>
    </source>
</evidence>
<dbReference type="InterPro" id="IPR017972">
    <property type="entry name" value="Cyt_P450_CS"/>
</dbReference>
<evidence type="ECO:0000313" key="8">
    <source>
        <dbReference type="EMBL" id="VAW42837.1"/>
    </source>
</evidence>
<dbReference type="PRINTS" id="PR00385">
    <property type="entry name" value="P450"/>
</dbReference>
<dbReference type="PANTHER" id="PTHR24291:SF50">
    <property type="entry name" value="BIFUNCTIONAL ALBAFLAVENONE MONOOXYGENASE_TERPENE SYNTHASE"/>
    <property type="match status" value="1"/>
</dbReference>
<dbReference type="InterPro" id="IPR036396">
    <property type="entry name" value="Cyt_P450_sf"/>
</dbReference>
<dbReference type="GO" id="GO:0004497">
    <property type="term" value="F:monooxygenase activity"/>
    <property type="evidence" value="ECO:0007669"/>
    <property type="project" value="UniProtKB-KW"/>
</dbReference>
<dbReference type="GO" id="GO:0005506">
    <property type="term" value="F:iron ion binding"/>
    <property type="evidence" value="ECO:0007669"/>
    <property type="project" value="InterPro"/>
</dbReference>
<dbReference type="AlphaFoldDB" id="A0A3B0VWN2"/>
<dbReference type="CDD" id="cd20620">
    <property type="entry name" value="CYP132-like"/>
    <property type="match status" value="1"/>
</dbReference>
<keyword evidence="5" id="KW-0408">Iron</keyword>
<keyword evidence="4" id="KW-0560">Oxidoreductase</keyword>
<evidence type="ECO:0000256" key="6">
    <source>
        <dbReference type="ARBA" id="ARBA00023033"/>
    </source>
</evidence>
<evidence type="ECO:0000256" key="4">
    <source>
        <dbReference type="ARBA" id="ARBA00023002"/>
    </source>
</evidence>
<accession>A0A3B0VWN2</accession>
<dbReference type="PRINTS" id="PR00463">
    <property type="entry name" value="EP450I"/>
</dbReference>
<evidence type="ECO:0000256" key="2">
    <source>
        <dbReference type="ARBA" id="ARBA00022617"/>
    </source>
</evidence>
<dbReference type="PROSITE" id="PS00086">
    <property type="entry name" value="CYTOCHROME_P450"/>
    <property type="match status" value="1"/>
</dbReference>
<keyword evidence="2" id="KW-0349">Heme</keyword>
<gene>
    <name evidence="8" type="ORF">MNBD_CHLOROFLEXI01-4556</name>
</gene>
<sequence>MTSLTKTPSSKTVRHPPGPQSKWPKGTLSMFRDNPLQAMIDLFQAHGDAIRFRAALNFYGYLFFHPDHYKHILQDNNRNYTKMPHPSLNLLRPVIGNGLLTSDGDFWRRQRRLAAPAFHRRRIAGFAQTMTAATATMLEGWHSLAKDGRSLDINEAMMHLTLEIVGKTLFSIDLTREADAVGHAFSAVNEGVAHLMGIPFADIGLRIPFLPTTRMITQNTAVLRNVVNGIIQDRRQNPANMPQEDLLGMLMAARDEDTGEGMSDQQLRDEVMTIMLAGHETTAVSLAWTFYLLSEHPDVRERLENEVDGVLNGRLPTVEDVASLTYTTMVLEESMRLYPPAYAIARFGNAPDEVGGYQIPANSVITLSPYITHRHPDFWPEPERFDPQRFTPKRKAERPRYAYLPFGGGPRLCIGNSFAMTEAILLLTAIVQQYRLTLLPGTHVEIEPLITLRPKGTLMMAITPR</sequence>
<proteinExistence type="inferred from homology"/>
<feature type="region of interest" description="Disordered" evidence="7">
    <location>
        <begin position="1"/>
        <end position="26"/>
    </location>
</feature>
<dbReference type="Gene3D" id="1.10.630.10">
    <property type="entry name" value="Cytochrome P450"/>
    <property type="match status" value="1"/>
</dbReference>
<dbReference type="PANTHER" id="PTHR24291">
    <property type="entry name" value="CYTOCHROME P450 FAMILY 4"/>
    <property type="match status" value="1"/>
</dbReference>
<dbReference type="SUPFAM" id="SSF48264">
    <property type="entry name" value="Cytochrome P450"/>
    <property type="match status" value="1"/>
</dbReference>
<evidence type="ECO:0000256" key="3">
    <source>
        <dbReference type="ARBA" id="ARBA00022723"/>
    </source>
</evidence>
<dbReference type="InterPro" id="IPR002401">
    <property type="entry name" value="Cyt_P450_E_grp-I"/>
</dbReference>
<keyword evidence="3" id="KW-0479">Metal-binding</keyword>
<reference evidence="8" key="1">
    <citation type="submission" date="2018-06" db="EMBL/GenBank/DDBJ databases">
        <authorList>
            <person name="Zhirakovskaya E."/>
        </authorList>
    </citation>
    <scope>NUCLEOTIDE SEQUENCE</scope>
</reference>
<dbReference type="InterPro" id="IPR001128">
    <property type="entry name" value="Cyt_P450"/>
</dbReference>
<comment type="similarity">
    <text evidence="1">Belongs to the cytochrome P450 family.</text>
</comment>
<keyword evidence="6" id="KW-0503">Monooxygenase</keyword>
<organism evidence="8">
    <name type="scientific">hydrothermal vent metagenome</name>
    <dbReference type="NCBI Taxonomy" id="652676"/>
    <lineage>
        <taxon>unclassified sequences</taxon>
        <taxon>metagenomes</taxon>
        <taxon>ecological metagenomes</taxon>
    </lineage>
</organism>
<dbReference type="GO" id="GO:0016705">
    <property type="term" value="F:oxidoreductase activity, acting on paired donors, with incorporation or reduction of molecular oxygen"/>
    <property type="evidence" value="ECO:0007669"/>
    <property type="project" value="InterPro"/>
</dbReference>
<dbReference type="InterPro" id="IPR050196">
    <property type="entry name" value="Cytochrome_P450_Monoox"/>
</dbReference>
<protein>
    <recommendedName>
        <fullName evidence="9">Cytochrome P450</fullName>
    </recommendedName>
</protein>
<feature type="compositionally biased region" description="Polar residues" evidence="7">
    <location>
        <begin position="1"/>
        <end position="11"/>
    </location>
</feature>
<evidence type="ECO:0000256" key="5">
    <source>
        <dbReference type="ARBA" id="ARBA00023004"/>
    </source>
</evidence>
<dbReference type="EMBL" id="UOEU01000968">
    <property type="protein sequence ID" value="VAW42837.1"/>
    <property type="molecule type" value="Genomic_DNA"/>
</dbReference>
<dbReference type="Pfam" id="PF00067">
    <property type="entry name" value="p450"/>
    <property type="match status" value="1"/>
</dbReference>
<evidence type="ECO:0000256" key="1">
    <source>
        <dbReference type="ARBA" id="ARBA00010617"/>
    </source>
</evidence>
<dbReference type="GO" id="GO:0020037">
    <property type="term" value="F:heme binding"/>
    <property type="evidence" value="ECO:0007669"/>
    <property type="project" value="InterPro"/>
</dbReference>
<name>A0A3B0VWN2_9ZZZZ</name>